<dbReference type="RefSeq" id="WP_210853344.1">
    <property type="nucleotide sequence ID" value="NZ_JAGQDD010000004.1"/>
</dbReference>
<evidence type="ECO:0000256" key="2">
    <source>
        <dbReference type="ARBA" id="ARBA00022603"/>
    </source>
</evidence>
<dbReference type="PIRSF" id="PIRSF003085">
    <property type="entry name" value="CMAS"/>
    <property type="match status" value="1"/>
</dbReference>
<sequence>MNTRTLRSPLSLALPGDTPAAARTVLRLLGGLQHGQLTLQLPGGAVQHFGAHDAPLHAQLHLHDWTPFSAALKSGDIGFAEAWIDGRWSTPDLPLLLRVLAANRPVLDEAIFGRWWGRLAYRLRHLMRRNTRANSRKNIHAHYDLGNDFYRLWLDETMNYSSAWFAGDRQRSLPEAQHAKVQRVLQQARVQPGSRVLEIGCGWGALAEAAAGAGAQLTGVTLSTEQLAWARERLAKAGLQADLRLQDYRDIDDGPYDAICSVEMIEAVGREWWPTYFRSLKKLLAPGGRVCLQSIVIRDELFERYLQGTDFIQQYIFPGGCLPSPEAIRQEAAAAGLKVVDAMAFGPDYARTCALWRERFLARRAEAAGLGFDERFQRTWEFYLAYCEAGFTQGDIDVLHVTLAHAD</sequence>
<gene>
    <name evidence="7" type="ORF">KAK03_08505</name>
</gene>
<dbReference type="SUPFAM" id="SSF53335">
    <property type="entry name" value="S-adenosyl-L-methionine-dependent methyltransferases"/>
    <property type="match status" value="1"/>
</dbReference>
<keyword evidence="5" id="KW-0443">Lipid metabolism</keyword>
<evidence type="ECO:0000256" key="3">
    <source>
        <dbReference type="ARBA" id="ARBA00022679"/>
    </source>
</evidence>
<dbReference type="GO" id="GO:0008168">
    <property type="term" value="F:methyltransferase activity"/>
    <property type="evidence" value="ECO:0007669"/>
    <property type="project" value="UniProtKB-KW"/>
</dbReference>
<keyword evidence="3" id="KW-0808">Transferase</keyword>
<dbReference type="CDD" id="cd02440">
    <property type="entry name" value="AdoMet_MTases"/>
    <property type="match status" value="1"/>
</dbReference>
<dbReference type="AlphaFoldDB" id="A0A941BEZ8"/>
<evidence type="ECO:0000256" key="4">
    <source>
        <dbReference type="ARBA" id="ARBA00022691"/>
    </source>
</evidence>
<accession>A0A941BEZ8</accession>
<reference evidence="7 8" key="1">
    <citation type="submission" date="2021-04" db="EMBL/GenBank/DDBJ databases">
        <title>The genome sequence of Ideonella sp. 3Y2.</title>
        <authorList>
            <person name="Liu Y."/>
        </authorList>
    </citation>
    <scope>NUCLEOTIDE SEQUENCE [LARGE SCALE GENOMIC DNA]</scope>
    <source>
        <strain evidence="7 8">3Y2</strain>
    </source>
</reference>
<proteinExistence type="inferred from homology"/>
<dbReference type="InterPro" id="IPR029063">
    <property type="entry name" value="SAM-dependent_MTases_sf"/>
</dbReference>
<evidence type="ECO:0000313" key="7">
    <source>
        <dbReference type="EMBL" id="MBQ0930527.1"/>
    </source>
</evidence>
<dbReference type="GO" id="GO:0032259">
    <property type="term" value="P:methylation"/>
    <property type="evidence" value="ECO:0007669"/>
    <property type="project" value="UniProtKB-KW"/>
</dbReference>
<evidence type="ECO:0000256" key="1">
    <source>
        <dbReference type="ARBA" id="ARBA00010815"/>
    </source>
</evidence>
<dbReference type="InterPro" id="IPR050723">
    <property type="entry name" value="CFA/CMAS"/>
</dbReference>
<dbReference type="EMBL" id="JAGQDD010000004">
    <property type="protein sequence ID" value="MBQ0930527.1"/>
    <property type="molecule type" value="Genomic_DNA"/>
</dbReference>
<dbReference type="PANTHER" id="PTHR43667:SF2">
    <property type="entry name" value="FATTY ACID C-METHYL TRANSFERASE"/>
    <property type="match status" value="1"/>
</dbReference>
<dbReference type="GO" id="GO:0008610">
    <property type="term" value="P:lipid biosynthetic process"/>
    <property type="evidence" value="ECO:0007669"/>
    <property type="project" value="InterPro"/>
</dbReference>
<dbReference type="InterPro" id="IPR003333">
    <property type="entry name" value="CMAS"/>
</dbReference>
<keyword evidence="2 7" id="KW-0489">Methyltransferase</keyword>
<dbReference type="Proteomes" id="UP000676246">
    <property type="component" value="Unassembled WGS sequence"/>
</dbReference>
<evidence type="ECO:0000256" key="6">
    <source>
        <dbReference type="PIRSR" id="PIRSR003085-1"/>
    </source>
</evidence>
<name>A0A941BEZ8_9BURK</name>
<comment type="similarity">
    <text evidence="1">Belongs to the CFA/CMAS family.</text>
</comment>
<comment type="caution">
    <text evidence="7">The sequence shown here is derived from an EMBL/GenBank/DDBJ whole genome shotgun (WGS) entry which is preliminary data.</text>
</comment>
<protein>
    <submittedName>
        <fullName evidence="7">Class I SAM-dependent methyltransferase</fullName>
    </submittedName>
</protein>
<keyword evidence="8" id="KW-1185">Reference proteome</keyword>
<evidence type="ECO:0000313" key="8">
    <source>
        <dbReference type="Proteomes" id="UP000676246"/>
    </source>
</evidence>
<dbReference type="PANTHER" id="PTHR43667">
    <property type="entry name" value="CYCLOPROPANE-FATTY-ACYL-PHOSPHOLIPID SYNTHASE"/>
    <property type="match status" value="1"/>
</dbReference>
<organism evidence="7 8">
    <name type="scientific">Ideonella alba</name>
    <dbReference type="NCBI Taxonomy" id="2824118"/>
    <lineage>
        <taxon>Bacteria</taxon>
        <taxon>Pseudomonadati</taxon>
        <taxon>Pseudomonadota</taxon>
        <taxon>Betaproteobacteria</taxon>
        <taxon>Burkholderiales</taxon>
        <taxon>Sphaerotilaceae</taxon>
        <taxon>Ideonella</taxon>
    </lineage>
</organism>
<keyword evidence="4" id="KW-0949">S-adenosyl-L-methionine</keyword>
<dbReference type="Pfam" id="PF02353">
    <property type="entry name" value="CMAS"/>
    <property type="match status" value="1"/>
</dbReference>
<feature type="active site" evidence="6">
    <location>
        <position position="387"/>
    </location>
</feature>
<dbReference type="Gene3D" id="3.40.50.150">
    <property type="entry name" value="Vaccinia Virus protein VP39"/>
    <property type="match status" value="1"/>
</dbReference>
<evidence type="ECO:0000256" key="5">
    <source>
        <dbReference type="ARBA" id="ARBA00023098"/>
    </source>
</evidence>